<protein>
    <submittedName>
        <fullName evidence="4">Glycosyltransferase family 9 protein</fullName>
    </submittedName>
</protein>
<dbReference type="Proteomes" id="UP001169764">
    <property type="component" value="Unassembled WGS sequence"/>
</dbReference>
<proteinExistence type="predicted"/>
<dbReference type="SUPFAM" id="SSF53756">
    <property type="entry name" value="UDP-Glycosyltransferase/glycogen phosphorylase"/>
    <property type="match status" value="1"/>
</dbReference>
<reference evidence="4" key="1">
    <citation type="submission" date="2023-07" db="EMBL/GenBank/DDBJ databases">
        <authorList>
            <person name="Kim M."/>
        </authorList>
    </citation>
    <scope>NUCLEOTIDE SEQUENCE</scope>
    <source>
        <strain evidence="4">BIUV-7</strain>
    </source>
</reference>
<dbReference type="InterPro" id="IPR002201">
    <property type="entry name" value="Glyco_trans_9"/>
</dbReference>
<dbReference type="InterPro" id="IPR051199">
    <property type="entry name" value="LPS_LOS_Heptosyltrfase"/>
</dbReference>
<keyword evidence="3" id="KW-0802">TPR repeat</keyword>
<dbReference type="SMART" id="SM00028">
    <property type="entry name" value="TPR"/>
    <property type="match status" value="3"/>
</dbReference>
<comment type="caution">
    <text evidence="4">The sequence shown here is derived from an EMBL/GenBank/DDBJ whole genome shotgun (WGS) entry which is preliminary data.</text>
</comment>
<dbReference type="PROSITE" id="PS50005">
    <property type="entry name" value="TPR"/>
    <property type="match status" value="2"/>
</dbReference>
<keyword evidence="1" id="KW-0328">Glycosyltransferase</keyword>
<dbReference type="InterPro" id="IPR011990">
    <property type="entry name" value="TPR-like_helical_dom_sf"/>
</dbReference>
<dbReference type="RefSeq" id="WP_303540293.1">
    <property type="nucleotide sequence ID" value="NZ_JAUOTP010000002.1"/>
</dbReference>
<name>A0ABT8Y5Q6_9SPHN</name>
<keyword evidence="5" id="KW-1185">Reference proteome</keyword>
<feature type="repeat" description="TPR" evidence="3">
    <location>
        <begin position="82"/>
        <end position="115"/>
    </location>
</feature>
<dbReference type="PANTHER" id="PTHR30160">
    <property type="entry name" value="TETRAACYLDISACCHARIDE 4'-KINASE-RELATED"/>
    <property type="match status" value="1"/>
</dbReference>
<dbReference type="Gene3D" id="3.40.50.2000">
    <property type="entry name" value="Glycogen Phosphorylase B"/>
    <property type="match status" value="2"/>
</dbReference>
<evidence type="ECO:0000313" key="4">
    <source>
        <dbReference type="EMBL" id="MDO6413662.1"/>
    </source>
</evidence>
<organism evidence="4 5">
    <name type="scientific">Sphingomonas natans</name>
    <dbReference type="NCBI Taxonomy" id="3063330"/>
    <lineage>
        <taxon>Bacteria</taxon>
        <taxon>Pseudomonadati</taxon>
        <taxon>Pseudomonadota</taxon>
        <taxon>Alphaproteobacteria</taxon>
        <taxon>Sphingomonadales</taxon>
        <taxon>Sphingomonadaceae</taxon>
        <taxon>Sphingomonas</taxon>
    </lineage>
</organism>
<dbReference type="Pfam" id="PF01075">
    <property type="entry name" value="Glyco_transf_9"/>
    <property type="match status" value="1"/>
</dbReference>
<feature type="repeat" description="TPR" evidence="3">
    <location>
        <begin position="48"/>
        <end position="81"/>
    </location>
</feature>
<keyword evidence="2" id="KW-0808">Transferase</keyword>
<evidence type="ECO:0000313" key="5">
    <source>
        <dbReference type="Proteomes" id="UP001169764"/>
    </source>
</evidence>
<dbReference type="EMBL" id="JAUOTP010000002">
    <property type="protein sequence ID" value="MDO6413662.1"/>
    <property type="molecule type" value="Genomic_DNA"/>
</dbReference>
<accession>A0ABT8Y5Q6</accession>
<sequence length="694" mass="78015">MPLIPKFIPQRRLARELVARANERRDAGRFLEAAALYVEALRFLPHRGDLHVQAGHMFKEGGDLARAEQHYRSAERLMPEDADLALQFGHFLKVAGRREEAVTSYQRALSLRPEWTEVREELVRLDGLSDQPATYAETVVLDVGAEAAALSASLGFTVQRDLLPRPPAELLHAHREGIEIRSLGRSERSNWGTRRTLRGVEAVRGFCISPTPLVEVLILVNGIARHRGPLDGGHEIKREKHRPELMKYIFNAWIDFSLDLPGRYDVGIRITDVKNRRYTHHEEIVIQPALTEAQYPQLDGIVEIDAGDPRPIEQQINERPSQIRSARRALLAEAPRTILVQRIDQLGDMVVSVPALRRLRSLFPEARIVGLVSNANRDLASDLGLFDEVLVTDFPEDWDQRRRIMPLEKQRELVEMFKPYRFDMAIDMSENGWARRVLLLSGAPFLYGFRAGDDVPGLSLDLEGNTHDRWNGYEVVPHTNKMLGMMEWLGALARSEPNVVRRTHPSDEALASLGLRPGRRYAVVHDGARLLFSRWPYFNALAEAILRETDLDVVMLRDDQSKGPGLSAELENSGRFSLMPPRLSYDAFDALLANCAVFAGNDSGPKHLASLRGAEVVSIHMARTNWNEWGQESSGYIISRKVPCAGCMIHYDAEECGADFVCLRNITTAEVMQAIKTVLAESVPLSDPARSEAG</sequence>
<evidence type="ECO:0000256" key="2">
    <source>
        <dbReference type="ARBA" id="ARBA00022679"/>
    </source>
</evidence>
<dbReference type="CDD" id="cd03789">
    <property type="entry name" value="GT9_LPS_heptosyltransferase"/>
    <property type="match status" value="1"/>
</dbReference>
<dbReference type="Gene3D" id="1.25.40.10">
    <property type="entry name" value="Tetratricopeptide repeat domain"/>
    <property type="match status" value="1"/>
</dbReference>
<evidence type="ECO:0000256" key="3">
    <source>
        <dbReference type="PROSITE-ProRule" id="PRU00339"/>
    </source>
</evidence>
<gene>
    <name evidence="4" type="ORF">Q4F19_04635</name>
</gene>
<evidence type="ECO:0000256" key="1">
    <source>
        <dbReference type="ARBA" id="ARBA00022676"/>
    </source>
</evidence>
<dbReference type="SUPFAM" id="SSF48452">
    <property type="entry name" value="TPR-like"/>
    <property type="match status" value="1"/>
</dbReference>
<dbReference type="InterPro" id="IPR019734">
    <property type="entry name" value="TPR_rpt"/>
</dbReference>